<reference evidence="1" key="1">
    <citation type="submission" date="2018-05" db="EMBL/GenBank/DDBJ databases">
        <authorList>
            <person name="Lanie J.A."/>
            <person name="Ng W.-L."/>
            <person name="Kazmierczak K.M."/>
            <person name="Andrzejewski T.M."/>
            <person name="Davidsen T.M."/>
            <person name="Wayne K.J."/>
            <person name="Tettelin H."/>
            <person name="Glass J.I."/>
            <person name="Rusch D."/>
            <person name="Podicherti R."/>
            <person name="Tsui H.-C.T."/>
            <person name="Winkler M.E."/>
        </authorList>
    </citation>
    <scope>NUCLEOTIDE SEQUENCE</scope>
</reference>
<name>A0A382PR44_9ZZZZ</name>
<protein>
    <submittedName>
        <fullName evidence="1">Uncharacterized protein</fullName>
    </submittedName>
</protein>
<feature type="non-terminal residue" evidence="1">
    <location>
        <position position="31"/>
    </location>
</feature>
<accession>A0A382PR44</accession>
<gene>
    <name evidence="1" type="ORF">METZ01_LOCUS328171</name>
</gene>
<evidence type="ECO:0000313" key="1">
    <source>
        <dbReference type="EMBL" id="SVC75317.1"/>
    </source>
</evidence>
<proteinExistence type="predicted"/>
<dbReference type="AlphaFoldDB" id="A0A382PR44"/>
<dbReference type="EMBL" id="UINC01108885">
    <property type="protein sequence ID" value="SVC75317.1"/>
    <property type="molecule type" value="Genomic_DNA"/>
</dbReference>
<organism evidence="1">
    <name type="scientific">marine metagenome</name>
    <dbReference type="NCBI Taxonomy" id="408172"/>
    <lineage>
        <taxon>unclassified sequences</taxon>
        <taxon>metagenomes</taxon>
        <taxon>ecological metagenomes</taxon>
    </lineage>
</organism>
<sequence length="31" mass="3620">MVSKIIRSAYLGSKEFMKPLKDELDEIIDIH</sequence>